<proteinExistence type="predicted"/>
<dbReference type="InParanoid" id="Q7RQJ3"/>
<keyword evidence="2" id="KW-1185">Reference proteome</keyword>
<evidence type="ECO:0000313" key="2">
    <source>
        <dbReference type="Proteomes" id="UP000008553"/>
    </source>
</evidence>
<sequence>MYIYKLKYIGIKIMLLDSLK</sequence>
<dbReference type="PaxDb" id="73239-Q7RQJ3"/>
<comment type="caution">
    <text evidence="1">The sequence shown here is derived from an EMBL/GenBank/DDBJ whole genome shotgun (WGS) entry which is preliminary data.</text>
</comment>
<accession>Q7RQJ3</accession>
<name>Q7RQJ3_PLAYO</name>
<gene>
    <name evidence="1" type="ORF">PY01104</name>
</gene>
<reference evidence="1 2" key="1">
    <citation type="journal article" date="2002" name="Nature">
        <title>Genome sequence and comparative analysis of the model rodent malaria parasite Plasmodium yoelii yoelii.</title>
        <authorList>
            <person name="Carlton J.M."/>
            <person name="Angiuoli S.V."/>
            <person name="Suh B.B."/>
            <person name="Kooij T.W."/>
            <person name="Pertea M."/>
            <person name="Silva J.C."/>
            <person name="Ermolaeva M.D."/>
            <person name="Allen J.E."/>
            <person name="Selengut J.D."/>
            <person name="Koo H.L."/>
            <person name="Peterson J.D."/>
            <person name="Pop M."/>
            <person name="Kosack D.S."/>
            <person name="Shumway M.F."/>
            <person name="Bidwell S.L."/>
            <person name="Shallom S.J."/>
            <person name="van Aken S.E."/>
            <person name="Riedmuller S.B."/>
            <person name="Feldblyum T.V."/>
            <person name="Cho J.K."/>
            <person name="Quackenbush J."/>
            <person name="Sedegah M."/>
            <person name="Shoaibi A."/>
            <person name="Cummings L.M."/>
            <person name="Florens L."/>
            <person name="Yates J.R."/>
            <person name="Raine J.D."/>
            <person name="Sinden R.E."/>
            <person name="Harris M.A."/>
            <person name="Cunningham D.A."/>
            <person name="Preiser P.R."/>
            <person name="Bergman L.W."/>
            <person name="Vaidya A.B."/>
            <person name="van Lin L.H."/>
            <person name="Janse C.J."/>
            <person name="Waters A.P."/>
            <person name="Smith H.O."/>
            <person name="White O.R."/>
            <person name="Salzberg S.L."/>
            <person name="Venter J.C."/>
            <person name="Fraser C.M."/>
            <person name="Hoffman S.L."/>
            <person name="Gardner M.J."/>
            <person name="Carucci D.J."/>
        </authorList>
    </citation>
    <scope>NUCLEOTIDE SEQUENCE [LARGE SCALE GENOMIC DNA]</scope>
    <source>
        <strain evidence="1 2">17XNL</strain>
    </source>
</reference>
<protein>
    <submittedName>
        <fullName evidence="1">Uncharacterized protein</fullName>
    </submittedName>
</protein>
<dbReference type="Proteomes" id="UP000008553">
    <property type="component" value="Unassembled WGS sequence"/>
</dbReference>
<dbReference type="AlphaFoldDB" id="Q7RQJ3"/>
<organism evidence="1 2">
    <name type="scientific">Plasmodium yoelii yoelii</name>
    <dbReference type="NCBI Taxonomy" id="73239"/>
    <lineage>
        <taxon>Eukaryota</taxon>
        <taxon>Sar</taxon>
        <taxon>Alveolata</taxon>
        <taxon>Apicomplexa</taxon>
        <taxon>Aconoidasida</taxon>
        <taxon>Haemosporida</taxon>
        <taxon>Plasmodiidae</taxon>
        <taxon>Plasmodium</taxon>
        <taxon>Plasmodium (Vinckeia)</taxon>
    </lineage>
</organism>
<evidence type="ECO:0000313" key="1">
    <source>
        <dbReference type="EMBL" id="EAA20282.1"/>
    </source>
</evidence>
<dbReference type="EMBL" id="AABL01000291">
    <property type="protein sequence ID" value="EAA20282.1"/>
    <property type="molecule type" value="Genomic_DNA"/>
</dbReference>